<dbReference type="GO" id="GO:0045892">
    <property type="term" value="P:negative regulation of DNA-templated transcription"/>
    <property type="evidence" value="ECO:0007669"/>
    <property type="project" value="TreeGrafter"/>
</dbReference>
<dbReference type="GO" id="GO:0003700">
    <property type="term" value="F:DNA-binding transcription factor activity"/>
    <property type="evidence" value="ECO:0007669"/>
    <property type="project" value="InterPro"/>
</dbReference>
<evidence type="ECO:0000313" key="6">
    <source>
        <dbReference type="Proteomes" id="UP000214603"/>
    </source>
</evidence>
<reference evidence="6" key="1">
    <citation type="submission" date="2017-06" db="EMBL/GenBank/DDBJ databases">
        <title>Herbaspirillum phytohormonus sp. nov., isolated from the root nodule of Robinia pseudoacacia in lead-zinc mine.</title>
        <authorList>
            <person name="Fan M."/>
            <person name="Lin Y."/>
        </authorList>
    </citation>
    <scope>NUCLEOTIDE SEQUENCE [LARGE SCALE GENOMIC DNA]</scope>
    <source>
        <strain evidence="6">SC-089</strain>
    </source>
</reference>
<dbReference type="PROSITE" id="PS50949">
    <property type="entry name" value="HTH_GNTR"/>
    <property type="match status" value="1"/>
</dbReference>
<dbReference type="Gene3D" id="3.40.1410.10">
    <property type="entry name" value="Chorismate lyase-like"/>
    <property type="match status" value="1"/>
</dbReference>
<dbReference type="Pfam" id="PF07702">
    <property type="entry name" value="UTRA"/>
    <property type="match status" value="1"/>
</dbReference>
<protein>
    <recommendedName>
        <fullName evidence="4">HTH gntR-type domain-containing protein</fullName>
    </recommendedName>
</protein>
<gene>
    <name evidence="5" type="ORF">CEY11_13785</name>
</gene>
<dbReference type="EMBL" id="NJIH01000007">
    <property type="protein sequence ID" value="OWT59244.1"/>
    <property type="molecule type" value="Genomic_DNA"/>
</dbReference>
<dbReference type="InterPro" id="IPR050679">
    <property type="entry name" value="Bact_HTH_transcr_reg"/>
</dbReference>
<keyword evidence="2" id="KW-0238">DNA-binding</keyword>
<dbReference type="InterPro" id="IPR011663">
    <property type="entry name" value="UTRA"/>
</dbReference>
<dbReference type="GO" id="GO:0003677">
    <property type="term" value="F:DNA binding"/>
    <property type="evidence" value="ECO:0007669"/>
    <property type="project" value="UniProtKB-KW"/>
</dbReference>
<evidence type="ECO:0000256" key="2">
    <source>
        <dbReference type="ARBA" id="ARBA00023125"/>
    </source>
</evidence>
<feature type="domain" description="HTH gntR-type" evidence="4">
    <location>
        <begin position="44"/>
        <end position="112"/>
    </location>
</feature>
<name>A0A225MD65_9BURK</name>
<dbReference type="InterPro" id="IPR028978">
    <property type="entry name" value="Chorismate_lyase_/UTRA_dom_sf"/>
</dbReference>
<evidence type="ECO:0000313" key="5">
    <source>
        <dbReference type="EMBL" id="OWT59244.1"/>
    </source>
</evidence>
<dbReference type="Gene3D" id="1.10.10.10">
    <property type="entry name" value="Winged helix-like DNA-binding domain superfamily/Winged helix DNA-binding domain"/>
    <property type="match status" value="1"/>
</dbReference>
<dbReference type="InterPro" id="IPR036390">
    <property type="entry name" value="WH_DNA-bd_sf"/>
</dbReference>
<evidence type="ECO:0000256" key="3">
    <source>
        <dbReference type="ARBA" id="ARBA00023163"/>
    </source>
</evidence>
<dbReference type="AlphaFoldDB" id="A0A225MD65"/>
<accession>A0A225MD65</accession>
<keyword evidence="3" id="KW-0804">Transcription</keyword>
<dbReference type="Pfam" id="PF00392">
    <property type="entry name" value="GntR"/>
    <property type="match status" value="1"/>
</dbReference>
<evidence type="ECO:0000256" key="1">
    <source>
        <dbReference type="ARBA" id="ARBA00023015"/>
    </source>
</evidence>
<comment type="caution">
    <text evidence="5">The sequence shown here is derived from an EMBL/GenBank/DDBJ whole genome shotgun (WGS) entry which is preliminary data.</text>
</comment>
<dbReference type="InterPro" id="IPR000524">
    <property type="entry name" value="Tscrpt_reg_HTH_GntR"/>
</dbReference>
<dbReference type="PANTHER" id="PTHR44846">
    <property type="entry name" value="MANNOSYL-D-GLYCERATE TRANSPORT/METABOLISM SYSTEM REPRESSOR MNGR-RELATED"/>
    <property type="match status" value="1"/>
</dbReference>
<organism evidence="5 6">
    <name type="scientific">Candidimonas nitroreducens</name>
    <dbReference type="NCBI Taxonomy" id="683354"/>
    <lineage>
        <taxon>Bacteria</taxon>
        <taxon>Pseudomonadati</taxon>
        <taxon>Pseudomonadota</taxon>
        <taxon>Betaproteobacteria</taxon>
        <taxon>Burkholderiales</taxon>
        <taxon>Alcaligenaceae</taxon>
        <taxon>Candidimonas</taxon>
    </lineage>
</organism>
<evidence type="ECO:0000259" key="4">
    <source>
        <dbReference type="PROSITE" id="PS50949"/>
    </source>
</evidence>
<dbReference type="Proteomes" id="UP000214603">
    <property type="component" value="Unassembled WGS sequence"/>
</dbReference>
<dbReference type="SMART" id="SM00345">
    <property type="entry name" value="HTH_GNTR"/>
    <property type="match status" value="1"/>
</dbReference>
<dbReference type="SUPFAM" id="SSF46785">
    <property type="entry name" value="Winged helix' DNA-binding domain"/>
    <property type="match status" value="1"/>
</dbReference>
<dbReference type="PANTHER" id="PTHR44846:SF1">
    <property type="entry name" value="MANNOSYL-D-GLYCERATE TRANSPORT_METABOLISM SYSTEM REPRESSOR MNGR-RELATED"/>
    <property type="match status" value="1"/>
</dbReference>
<keyword evidence="1" id="KW-0805">Transcription regulation</keyword>
<dbReference type="RefSeq" id="WP_088603973.1">
    <property type="nucleotide sequence ID" value="NZ_NJIH01000007.1"/>
</dbReference>
<dbReference type="InterPro" id="IPR036388">
    <property type="entry name" value="WH-like_DNA-bd_sf"/>
</dbReference>
<proteinExistence type="predicted"/>
<sequence length="277" mass="31020">MPQTVASKAHPAIRRGRHGEKADLRLKQMAEQFRAPPLGRDQSVPKYIALYNAFLEAIESGVWKPGERLPSEAVMVDVLPMSLGTVQRALQALVEHGIIVRRHGQGSFVAGLPVNANEIHNFRFLDEDGEHLLPVYGRVLSIKSTKATGPWSAFLAGEHRFVCISRLISVNLEFQTFSEVYLPEHKFGTLLKEPLAHISMPLTQMLSERFNAPTLHVTHTISCGQLPHDACTAIGQALGSIGMHWEIFSYTYRKMPSFYQQVFLPLTARRLQFPGID</sequence>
<dbReference type="CDD" id="cd07377">
    <property type="entry name" value="WHTH_GntR"/>
    <property type="match status" value="1"/>
</dbReference>
<dbReference type="OrthoDB" id="7173258at2"/>
<dbReference type="SUPFAM" id="SSF64288">
    <property type="entry name" value="Chorismate lyase-like"/>
    <property type="match status" value="1"/>
</dbReference>
<keyword evidence="6" id="KW-1185">Reference proteome</keyword>